<dbReference type="EMBL" id="CAFBQJ010000016">
    <property type="protein sequence ID" value="CAB5044994.1"/>
    <property type="molecule type" value="Genomic_DNA"/>
</dbReference>
<protein>
    <submittedName>
        <fullName evidence="1">Unannotated protein</fullName>
    </submittedName>
</protein>
<gene>
    <name evidence="1" type="ORF">UFOPK2921_00041</name>
    <name evidence="2" type="ORF">UFOPK4275_00180</name>
</gene>
<reference evidence="1" key="1">
    <citation type="submission" date="2020-05" db="EMBL/GenBank/DDBJ databases">
        <authorList>
            <person name="Chiriac C."/>
            <person name="Salcher M."/>
            <person name="Ghai R."/>
            <person name="Kavagutti S V."/>
        </authorList>
    </citation>
    <scope>NUCLEOTIDE SEQUENCE</scope>
</reference>
<proteinExistence type="predicted"/>
<evidence type="ECO:0000313" key="2">
    <source>
        <dbReference type="EMBL" id="CAB5044994.1"/>
    </source>
</evidence>
<sequence>MTTPRSSGIRRVFEEPHDEITKSTVTGKLSKIVNEIKGFL</sequence>
<dbReference type="EMBL" id="CAEZZV010000003">
    <property type="protein sequence ID" value="CAB4767204.1"/>
    <property type="molecule type" value="Genomic_DNA"/>
</dbReference>
<name>A0A6J6V6A5_9ZZZZ</name>
<organism evidence="1">
    <name type="scientific">freshwater metagenome</name>
    <dbReference type="NCBI Taxonomy" id="449393"/>
    <lineage>
        <taxon>unclassified sequences</taxon>
        <taxon>metagenomes</taxon>
        <taxon>ecological metagenomes</taxon>
    </lineage>
</organism>
<dbReference type="AlphaFoldDB" id="A0A6J6V6A5"/>
<accession>A0A6J6V6A5</accession>
<evidence type="ECO:0000313" key="1">
    <source>
        <dbReference type="EMBL" id="CAB4767204.1"/>
    </source>
</evidence>